<evidence type="ECO:0000259" key="3">
    <source>
        <dbReference type="Pfam" id="PF18998"/>
    </source>
</evidence>
<dbReference type="EMBL" id="QSGQ01000003">
    <property type="protein sequence ID" value="RHB40798.1"/>
    <property type="molecule type" value="Genomic_DNA"/>
</dbReference>
<feature type="compositionally biased region" description="Basic and acidic residues" evidence="1">
    <location>
        <begin position="798"/>
        <end position="825"/>
    </location>
</feature>
<organism evidence="4 5">
    <name type="scientific">Dorea formicigenerans</name>
    <dbReference type="NCBI Taxonomy" id="39486"/>
    <lineage>
        <taxon>Bacteria</taxon>
        <taxon>Bacillati</taxon>
        <taxon>Bacillota</taxon>
        <taxon>Clostridia</taxon>
        <taxon>Lachnospirales</taxon>
        <taxon>Lachnospiraceae</taxon>
        <taxon>Dorea</taxon>
    </lineage>
</organism>
<dbReference type="Proteomes" id="UP000284883">
    <property type="component" value="Unassembled WGS sequence"/>
</dbReference>
<protein>
    <submittedName>
        <fullName evidence="4">LPXTG cell wall anchor domain-containing protein</fullName>
    </submittedName>
</protein>
<evidence type="ECO:0000313" key="4">
    <source>
        <dbReference type="EMBL" id="RHB40798.1"/>
    </source>
</evidence>
<proteinExistence type="predicted"/>
<dbReference type="Pfam" id="PF09479">
    <property type="entry name" value="Flg_new"/>
    <property type="match status" value="1"/>
</dbReference>
<dbReference type="Pfam" id="PF18998">
    <property type="entry name" value="Flg_new_2"/>
    <property type="match status" value="3"/>
</dbReference>
<evidence type="ECO:0000256" key="2">
    <source>
        <dbReference type="SAM" id="Phobius"/>
    </source>
</evidence>
<feature type="domain" description="Bacterial repeat" evidence="3">
    <location>
        <begin position="604"/>
        <end position="655"/>
    </location>
</feature>
<reference evidence="4 5" key="1">
    <citation type="submission" date="2018-08" db="EMBL/GenBank/DDBJ databases">
        <title>A genome reference for cultivated species of the human gut microbiota.</title>
        <authorList>
            <person name="Zou Y."/>
            <person name="Xue W."/>
            <person name="Luo G."/>
        </authorList>
    </citation>
    <scope>NUCLEOTIDE SEQUENCE [LARGE SCALE GENOMIC DNA]</scope>
    <source>
        <strain evidence="4 5">AM40-15AC</strain>
    </source>
</reference>
<feature type="compositionally biased region" description="Low complexity" evidence="1">
    <location>
        <begin position="764"/>
        <end position="797"/>
    </location>
</feature>
<feature type="domain" description="Bacterial repeat" evidence="3">
    <location>
        <begin position="700"/>
        <end position="751"/>
    </location>
</feature>
<keyword evidence="2" id="KW-1133">Transmembrane helix</keyword>
<sequence length="854" mass="92939">MQNGKFDNGTDHAQYQLRAGDELDLPKVTVDDGYEFLGWKVSGKSDTTWKASKKSFTFEDANANFYPATATKGYTSVEAIVKKVEKKTAHITFNVDSEKGKFTNPANAEYVTFDDDEYSETQYNVPKVEGINGYTFTGWKLSGATDGNWDADAKTFGITGLAYYAKGSNDGYATLEAQFKKEAKKADAVLYVHYVDENNVPLDGSQYIVSLTKNGTVGEKATFAVKAPEGYELVGDVTDVEVAYGEGKDVNVRVKAIKEEKEARDVIVNFNVAPEEGQFKDPAGAKVVTYTIKEDSADQFLVPTVEAKEGYEFTGWLVNGKEEGFWSADAKTFGITGLAHFPEGSDTGYIVVTAQFKKAEVAKRSVTINVAIDPEKGEFVGRDDKYATITYTDLDEFAEAPILLPEVKANDGYRLAGWTVEGRESIKLDANATTLGFAGLAHFNDGENVGYISVEPVFEEVKEEKAAVVNANVVVDPEKGEFEGYDGATKLENNNLQEADDTLGFLPTVTAKEGYTWTGWEVTNKAGEVVYTLDTNTSSIAFPKGVEDDYTVTATFTENKTTAVVNANVVVDPEKGEFEGYDGATKLENNNLQEADDTLGFLPTVTAKEGYTWTGWEVTNKAGEVVYTLDTNTSSIAFPKGVEDDYTVTATFTENKTTAVVNANVVVDPEKGEFEGYDGATKLENNNLQEADDTLGFLPTVTAKEGYTWTGWEVTNKAGEVVYTLDTNTSSIVFPKGVEDDYTVTATFTKDETPVDPVDPVDPTEPTQPTEPAQPAQPTQPATPSTDNTANNTANKTTDNKKVEKTAAKKTETKNENKKAPKTGDESMPIAYMLTLVGAAVAAIIVLIKRKRTI</sequence>
<name>A0A413W4J7_9FIRM</name>
<comment type="caution">
    <text evidence="4">The sequence shown here is derived from an EMBL/GenBank/DDBJ whole genome shotgun (WGS) entry which is preliminary data.</text>
</comment>
<feature type="transmembrane region" description="Helical" evidence="2">
    <location>
        <begin position="830"/>
        <end position="848"/>
    </location>
</feature>
<dbReference type="NCBIfam" id="TIGR01167">
    <property type="entry name" value="LPXTG_anchor"/>
    <property type="match status" value="1"/>
</dbReference>
<accession>A0A413W4J7</accession>
<dbReference type="InterPro" id="IPR013378">
    <property type="entry name" value="InlB-like_B-rpt"/>
</dbReference>
<keyword evidence="2" id="KW-0812">Transmembrane</keyword>
<keyword evidence="2" id="KW-0472">Membrane</keyword>
<feature type="region of interest" description="Disordered" evidence="1">
    <location>
        <begin position="747"/>
        <end position="825"/>
    </location>
</feature>
<dbReference type="AlphaFoldDB" id="A0A413W4J7"/>
<evidence type="ECO:0000313" key="5">
    <source>
        <dbReference type="Proteomes" id="UP000284883"/>
    </source>
</evidence>
<gene>
    <name evidence="4" type="ORF">DW885_06140</name>
</gene>
<dbReference type="InterPro" id="IPR044060">
    <property type="entry name" value="Bacterial_rp_domain"/>
</dbReference>
<feature type="domain" description="Bacterial repeat" evidence="3">
    <location>
        <begin position="508"/>
        <end position="559"/>
    </location>
</feature>
<evidence type="ECO:0000256" key="1">
    <source>
        <dbReference type="SAM" id="MobiDB-lite"/>
    </source>
</evidence>